<reference evidence="16 17" key="1">
    <citation type="submission" date="2014-09" db="EMBL/GenBank/DDBJ databases">
        <authorList>
            <person name="Magalhaes I.L.F."/>
            <person name="Oliveira U."/>
            <person name="Santos F.R."/>
            <person name="Vidigal T.H.D.A."/>
            <person name="Brescovit A.D."/>
            <person name="Santos A.J."/>
        </authorList>
    </citation>
    <scope>NUCLEOTIDE SEQUENCE [LARGE SCALE GENOMIC DNA]</scope>
</reference>
<sequence>MTSTAWAQAISDPSGGVRVRTRRHGDLAQSSRDGALPDSIASSMSGQGRKSSELGAYPLYKAPAKKTKDEEEPYMVWVRRTAYIAFLGNAPPLLAFLGVAIMTLAADAVMTLIIIKRVPYTEIDFTTYLEQAQGMLKGERDYSRLRGASGPCVYPALHLYLHAPLVQLTHAGAKLMPAQALYGALYLLNQALVMSLYRSAGSPSILLPALIISKRLHSIYVLRMFNDCWTSLLLHASMVFLVRRRWTAATTLWSLALGVKMSVLLTLPALGVILFRGVGMLQSLRLGFLALLVQVLLGLPFILKHPHAYFAGAFDFSRAFLYKWTVHLRFLAIEQFQSAWTSRVLLFAHAGLLLLWITTRWTRVGEEGVSWVLKRWHGPPGGGDPSARCKYWCQYLPQRSPLQLIQLSLPSQVMIFSIFTANLIGMTFARSLHYQFYSWYAQHIPLMCWAAAVKIDFGKKGLPLGIRLALPVLIERSWNIFPSTPSSSAVLWLAHLTLLWGLWRADPTNEAQP</sequence>
<comment type="pathway">
    <text evidence="2 14">Protein modification; protein glycosylation.</text>
</comment>
<evidence type="ECO:0000256" key="14">
    <source>
        <dbReference type="RuleBase" id="RU364047"/>
    </source>
</evidence>
<evidence type="ECO:0000256" key="5">
    <source>
        <dbReference type="ARBA" id="ARBA00022676"/>
    </source>
</evidence>
<keyword evidence="5 14" id="KW-0328">Glycosyltransferase</keyword>
<evidence type="ECO:0000256" key="11">
    <source>
        <dbReference type="ARBA" id="ARBA00044743"/>
    </source>
</evidence>
<evidence type="ECO:0000256" key="13">
    <source>
        <dbReference type="ARBA" id="ARBA00093457"/>
    </source>
</evidence>
<dbReference type="UniPathway" id="UPA00378"/>
<evidence type="ECO:0000313" key="17">
    <source>
        <dbReference type="Proteomes" id="UP000054845"/>
    </source>
</evidence>
<feature type="transmembrane region" description="Helical" evidence="14">
    <location>
        <begin position="286"/>
        <end position="303"/>
    </location>
</feature>
<evidence type="ECO:0000256" key="10">
    <source>
        <dbReference type="ARBA" id="ARBA00023136"/>
    </source>
</evidence>
<comment type="catalytic activity">
    <reaction evidence="12 14">
        <text>an alpha-D-Man-(1-&gt;2)-alpha-D-Man-(1-&gt;2)-alpha-D-Man-(1-&gt;3)-[alpha-D-Man-(1-&gt;6)]-beta-D-Man-(1-&gt;4)-beta-D-GlcNAc-(1-&gt;4)-alpha-D-GlcNAc-diphospho-di-trans,poly-cis-dolichol + a di-trans,poly-cis-dolichyl beta-D-mannosyl phosphate = an alpha-D-Man-(1-&gt;2)-alpha-D-Man-(1-&gt;2)-alpha-D-Man-(1-&gt;3)-[alpha-D-Man-(1-&gt;3)-alpha-D-Man-(1-&gt;6)]-beta-D-Man-(1-&gt;4)-beta-D-GlcNAc-(1-&gt;4)-alpha-D-GlcNAc-diphospho-di-trans,poly-cis-dolichol + a di-trans,poly-cis-dolichyl phosphate + H(+)</text>
        <dbReference type="Rhea" id="RHEA:29527"/>
        <dbReference type="Rhea" id="RHEA-COMP:19498"/>
        <dbReference type="Rhea" id="RHEA-COMP:19501"/>
        <dbReference type="Rhea" id="RHEA-COMP:19516"/>
        <dbReference type="Rhea" id="RHEA-COMP:19517"/>
        <dbReference type="ChEBI" id="CHEBI:15378"/>
        <dbReference type="ChEBI" id="CHEBI:57683"/>
        <dbReference type="ChEBI" id="CHEBI:58211"/>
        <dbReference type="ChEBI" id="CHEBI:132515"/>
        <dbReference type="ChEBI" id="CHEBI:132516"/>
        <dbReference type="EC" id="2.4.1.258"/>
    </reaction>
    <physiologicalReaction direction="left-to-right" evidence="12 14">
        <dbReference type="Rhea" id="RHEA:29528"/>
    </physiologicalReaction>
</comment>
<dbReference type="EC" id="2.4.1.258" evidence="3 14"/>
<evidence type="ECO:0000256" key="1">
    <source>
        <dbReference type="ARBA" id="ARBA00004477"/>
    </source>
</evidence>
<name>A0A0P1BGY8_9BASI</name>
<comment type="subcellular location">
    <subcellularLocation>
        <location evidence="1 14">Endoplasmic reticulum membrane</location>
        <topology evidence="1 14">Multi-pass membrane protein</topology>
    </subcellularLocation>
</comment>
<dbReference type="GO" id="GO:0052925">
    <property type="term" value="F:dol-P-Man:Man(5)GlcNAc(2)-PP-Dol alpha-1,3-mannosyltransferase activity"/>
    <property type="evidence" value="ECO:0007669"/>
    <property type="project" value="UniProtKB-EC"/>
</dbReference>
<dbReference type="InterPro" id="IPR007873">
    <property type="entry name" value="Glycosyltransferase_ALG3"/>
</dbReference>
<dbReference type="OrthoDB" id="20028at2759"/>
<comment type="function">
    <text evidence="11 14">Dol-P-Man:Man(5)GlcNAc(2)-PP-Dol alpha-1,3-mannosyltransferase that operates in the biosynthetic pathway of dolichol-linked oligosaccharides, the glycan precursors employed in protein asparagine (N)-glycosylation. The assembly of dolichol-linked oligosaccharides begins on the cytosolic side of the endoplasmic reticulum membrane and finishes in its lumen. The sequential addition of sugars to dolichol pyrophosphate produces dolichol-linked oligosaccharides containing fourteen sugars, including two GlcNAcs, nine mannoses and three glucoses. Once assembled, the oligosaccharide is transferred from the lipid to nascent proteins by oligosaccharyltransferases. In the lumen of the endoplasmic reticulum, adds the first dolichyl beta-D-mannosyl phosphate derived mannose in an alpha-1,3 linkage to Man(5)GlcNAc(2)-PP-dolichol to produce Man(6)GlcNAc(2)-PP-dolichol.</text>
</comment>
<dbReference type="Pfam" id="PF05208">
    <property type="entry name" value="ALG3"/>
    <property type="match status" value="1"/>
</dbReference>
<keyword evidence="6 14" id="KW-0808">Transferase</keyword>
<keyword evidence="10 14" id="KW-0472">Membrane</keyword>
<keyword evidence="8 14" id="KW-0256">Endoplasmic reticulum</keyword>
<proteinExistence type="inferred from homology"/>
<dbReference type="GO" id="GO:0005789">
    <property type="term" value="C:endoplasmic reticulum membrane"/>
    <property type="evidence" value="ECO:0007669"/>
    <property type="project" value="UniProtKB-SubCell"/>
</dbReference>
<keyword evidence="7 14" id="KW-0812">Transmembrane</keyword>
<dbReference type="PANTHER" id="PTHR12646">
    <property type="entry name" value="NOT56 - RELATED"/>
    <property type="match status" value="1"/>
</dbReference>
<feature type="compositionally biased region" description="Polar residues" evidence="15">
    <location>
        <begin position="40"/>
        <end position="49"/>
    </location>
</feature>
<feature type="region of interest" description="Disordered" evidence="15">
    <location>
        <begin position="1"/>
        <end position="51"/>
    </location>
</feature>
<evidence type="ECO:0000256" key="15">
    <source>
        <dbReference type="SAM" id="MobiDB-lite"/>
    </source>
</evidence>
<keyword evidence="9 14" id="KW-1133">Transmembrane helix</keyword>
<dbReference type="PANTHER" id="PTHR12646:SF0">
    <property type="entry name" value="DOL-P-MAN:MAN(5)GLCNAC(2)-PP-DOL ALPHA-1,3-MANNOSYLTRANSFERASE"/>
    <property type="match status" value="1"/>
</dbReference>
<evidence type="ECO:0000256" key="9">
    <source>
        <dbReference type="ARBA" id="ARBA00022989"/>
    </source>
</evidence>
<organism evidence="16 17">
    <name type="scientific">Ceraceosorus bombacis</name>
    <dbReference type="NCBI Taxonomy" id="401625"/>
    <lineage>
        <taxon>Eukaryota</taxon>
        <taxon>Fungi</taxon>
        <taxon>Dikarya</taxon>
        <taxon>Basidiomycota</taxon>
        <taxon>Ustilaginomycotina</taxon>
        <taxon>Exobasidiomycetes</taxon>
        <taxon>Ceraceosorales</taxon>
        <taxon>Ceraceosoraceae</taxon>
        <taxon>Ceraceosorus</taxon>
    </lineage>
</organism>
<feature type="transmembrane region" description="Helical" evidence="14">
    <location>
        <begin position="220"/>
        <end position="240"/>
    </location>
</feature>
<evidence type="ECO:0000256" key="12">
    <source>
        <dbReference type="ARBA" id="ARBA00049506"/>
    </source>
</evidence>
<dbReference type="Proteomes" id="UP000054845">
    <property type="component" value="Unassembled WGS sequence"/>
</dbReference>
<evidence type="ECO:0000256" key="8">
    <source>
        <dbReference type="ARBA" id="ARBA00022824"/>
    </source>
</evidence>
<comment type="similarity">
    <text evidence="13">Belongs to the glycosyltransferase ALG3 family.</text>
</comment>
<accession>A0A0P1BGY8</accession>
<protein>
    <recommendedName>
        <fullName evidence="4 14">Dol-P-Man:Man(5)GlcNAc(2)-PP-Dol alpha-1,3-mannosyltransferase</fullName>
        <ecNumber evidence="3 14">2.4.1.258</ecNumber>
    </recommendedName>
    <alternativeName>
        <fullName evidence="14">Dol-P-Man-dependent alpha(1-3)-mannosyltransferase</fullName>
    </alternativeName>
</protein>
<feature type="transmembrane region" description="Helical" evidence="14">
    <location>
        <begin position="93"/>
        <end position="115"/>
    </location>
</feature>
<dbReference type="AlphaFoldDB" id="A0A0P1BGY8"/>
<evidence type="ECO:0000256" key="4">
    <source>
        <dbReference type="ARBA" id="ARBA00015561"/>
    </source>
</evidence>
<keyword evidence="17" id="KW-1185">Reference proteome</keyword>
<dbReference type="EMBL" id="CCYA01000252">
    <property type="protein sequence ID" value="CEH15027.1"/>
    <property type="molecule type" value="Genomic_DNA"/>
</dbReference>
<feature type="transmembrane region" description="Helical" evidence="14">
    <location>
        <begin position="252"/>
        <end position="274"/>
    </location>
</feature>
<evidence type="ECO:0000313" key="16">
    <source>
        <dbReference type="EMBL" id="CEH15027.1"/>
    </source>
</evidence>
<evidence type="ECO:0000256" key="3">
    <source>
        <dbReference type="ARBA" id="ARBA00011964"/>
    </source>
</evidence>
<evidence type="ECO:0000256" key="2">
    <source>
        <dbReference type="ARBA" id="ARBA00004922"/>
    </source>
</evidence>
<evidence type="ECO:0000256" key="6">
    <source>
        <dbReference type="ARBA" id="ARBA00022679"/>
    </source>
</evidence>
<dbReference type="STRING" id="401625.A0A0P1BGY8"/>
<evidence type="ECO:0000256" key="7">
    <source>
        <dbReference type="ARBA" id="ARBA00022692"/>
    </source>
</evidence>